<feature type="transmembrane region" description="Helical" evidence="8">
    <location>
        <begin position="45"/>
        <end position="67"/>
    </location>
</feature>
<dbReference type="GO" id="GO:0034040">
    <property type="term" value="F:ATPase-coupled lipid transmembrane transporter activity"/>
    <property type="evidence" value="ECO:0007669"/>
    <property type="project" value="TreeGrafter"/>
</dbReference>
<dbReference type="InterPro" id="IPR011527">
    <property type="entry name" value="ABC1_TM_dom"/>
</dbReference>
<evidence type="ECO:0000313" key="11">
    <source>
        <dbReference type="EMBL" id="PZQ80680.1"/>
    </source>
</evidence>
<protein>
    <submittedName>
        <fullName evidence="11">Thiol reductant ABC exporter subunit CydC</fullName>
    </submittedName>
</protein>
<feature type="domain" description="ABC transporter" evidence="9">
    <location>
        <begin position="342"/>
        <end position="563"/>
    </location>
</feature>
<dbReference type="GO" id="GO:0045454">
    <property type="term" value="P:cell redox homeostasis"/>
    <property type="evidence" value="ECO:0007669"/>
    <property type="project" value="InterPro"/>
</dbReference>
<feature type="domain" description="ABC transmembrane type-1" evidence="10">
    <location>
        <begin position="23"/>
        <end position="312"/>
    </location>
</feature>
<dbReference type="SMART" id="SM00382">
    <property type="entry name" value="AAA"/>
    <property type="match status" value="1"/>
</dbReference>
<dbReference type="GO" id="GO:0140359">
    <property type="term" value="F:ABC-type transporter activity"/>
    <property type="evidence" value="ECO:0007669"/>
    <property type="project" value="InterPro"/>
</dbReference>
<feature type="transmembrane region" description="Helical" evidence="8">
    <location>
        <begin position="253"/>
        <end position="275"/>
    </location>
</feature>
<keyword evidence="3 8" id="KW-0812">Transmembrane</keyword>
<comment type="subcellular location">
    <subcellularLocation>
        <location evidence="1">Cell membrane</location>
        <topology evidence="1">Multi-pass membrane protein</topology>
    </subcellularLocation>
</comment>
<comment type="caution">
    <text evidence="11">The sequence shown here is derived from an EMBL/GenBank/DDBJ whole genome shotgun (WGS) entry which is preliminary data.</text>
</comment>
<gene>
    <name evidence="11" type="primary">cydC</name>
    <name evidence="11" type="ORF">DI549_16400</name>
</gene>
<dbReference type="InterPro" id="IPR036640">
    <property type="entry name" value="ABC1_TM_sf"/>
</dbReference>
<sequence length="564" mass="58368">MSDLKAMGAVLRLFFAERRLALIGGMALAALTLAAGIALLGISGWFITATAMAGASLATAAAFDVFAPSAGIRLFAITRTAARYCERLVTHDATLGVLAALRERLFRGWAAPGAAGRLIHHPARLLFRLTLDIDALDSLYLRVIVPVVAALIVALGSALALGIVDTRLGLAFGVLVLASGFGIPLLAVKAARRPARRRAHGLEVLRTRAVDLVAGQTELLMTGTLARRRAGLAAADARLAEADDALNRIETRVAAGLSIVGAGLLALALLAVAALGEVGLVATPIAALVLLVVLAAFDPFAGLKRGVVELERALIAARRVGPRLAPPPPRVRPGEPPPGLAARLRGVRLGHEGARRPALVGVDLEIRQGERIAVIGASGAGKSTLIAALAGEIGVEAGTLEVLPAVQLTQRTELFQDSLAGNLALAKPDADAGQLLAALEHAGLRGFVEQLPAGLATRLGEGGLGLSGGQARRLALARLLLSDAPLWLLDEPTEGLDARTAQGVMTSVHAWAQGRTLVIATHLQREARIADRLVVIGGGRVAQIVRRGEPAFEAVLAGLRAERG</sequence>
<evidence type="ECO:0000256" key="5">
    <source>
        <dbReference type="ARBA" id="ARBA00022840"/>
    </source>
</evidence>
<dbReference type="Proteomes" id="UP000248887">
    <property type="component" value="Unassembled WGS sequence"/>
</dbReference>
<accession>A0A2W5T1J9</accession>
<evidence type="ECO:0000256" key="6">
    <source>
        <dbReference type="ARBA" id="ARBA00022989"/>
    </source>
</evidence>
<dbReference type="Gene3D" id="1.20.1560.10">
    <property type="entry name" value="ABC transporter type 1, transmembrane domain"/>
    <property type="match status" value="1"/>
</dbReference>
<evidence type="ECO:0000256" key="7">
    <source>
        <dbReference type="ARBA" id="ARBA00023136"/>
    </source>
</evidence>
<keyword evidence="5" id="KW-0067">ATP-binding</keyword>
<proteinExistence type="inferred from homology"/>
<dbReference type="EMBL" id="QFQD01000058">
    <property type="protein sequence ID" value="PZQ80680.1"/>
    <property type="molecule type" value="Genomic_DNA"/>
</dbReference>
<reference evidence="11 12" key="1">
    <citation type="submission" date="2017-08" db="EMBL/GenBank/DDBJ databases">
        <title>Infants hospitalized years apart are colonized by the same room-sourced microbial strains.</title>
        <authorList>
            <person name="Brooks B."/>
            <person name="Olm M.R."/>
            <person name="Firek B.A."/>
            <person name="Baker R."/>
            <person name="Thomas B.C."/>
            <person name="Morowitz M.J."/>
            <person name="Banfield J.F."/>
        </authorList>
    </citation>
    <scope>NUCLEOTIDE SEQUENCE [LARGE SCALE GENOMIC DNA]</scope>
    <source>
        <strain evidence="11">S2_005_001_R2_27</strain>
    </source>
</reference>
<dbReference type="Pfam" id="PF00005">
    <property type="entry name" value="ABC_tran"/>
    <property type="match status" value="1"/>
</dbReference>
<evidence type="ECO:0000259" key="10">
    <source>
        <dbReference type="PROSITE" id="PS50929"/>
    </source>
</evidence>
<dbReference type="PROSITE" id="PS50893">
    <property type="entry name" value="ABC_TRANSPORTER_2"/>
    <property type="match status" value="1"/>
</dbReference>
<evidence type="ECO:0000256" key="1">
    <source>
        <dbReference type="ARBA" id="ARBA00004651"/>
    </source>
</evidence>
<comment type="similarity">
    <text evidence="2">Belongs to the ABC transporter superfamily.</text>
</comment>
<feature type="transmembrane region" description="Helical" evidence="8">
    <location>
        <begin position="20"/>
        <end position="39"/>
    </location>
</feature>
<dbReference type="NCBIfam" id="TIGR02868">
    <property type="entry name" value="CydC"/>
    <property type="match status" value="1"/>
</dbReference>
<keyword evidence="4" id="KW-0547">Nucleotide-binding</keyword>
<dbReference type="PANTHER" id="PTHR24221:SF654">
    <property type="entry name" value="ATP-BINDING CASSETTE SUB-FAMILY B MEMBER 6"/>
    <property type="match status" value="1"/>
</dbReference>
<dbReference type="GO" id="GO:0016887">
    <property type="term" value="F:ATP hydrolysis activity"/>
    <property type="evidence" value="ECO:0007669"/>
    <property type="project" value="InterPro"/>
</dbReference>
<dbReference type="GO" id="GO:0034775">
    <property type="term" value="P:glutathione transmembrane transport"/>
    <property type="evidence" value="ECO:0007669"/>
    <property type="project" value="InterPro"/>
</dbReference>
<keyword evidence="7 8" id="KW-0472">Membrane</keyword>
<dbReference type="InterPro" id="IPR027417">
    <property type="entry name" value="P-loop_NTPase"/>
</dbReference>
<evidence type="ECO:0000259" key="9">
    <source>
        <dbReference type="PROSITE" id="PS50893"/>
    </source>
</evidence>
<dbReference type="Gene3D" id="3.40.50.300">
    <property type="entry name" value="P-loop containing nucleotide triphosphate hydrolases"/>
    <property type="match status" value="1"/>
</dbReference>
<evidence type="ECO:0000256" key="3">
    <source>
        <dbReference type="ARBA" id="ARBA00022692"/>
    </source>
</evidence>
<dbReference type="InterPro" id="IPR039421">
    <property type="entry name" value="Type_1_exporter"/>
</dbReference>
<evidence type="ECO:0000256" key="4">
    <source>
        <dbReference type="ARBA" id="ARBA00022741"/>
    </source>
</evidence>
<dbReference type="InterPro" id="IPR017871">
    <property type="entry name" value="ABC_transporter-like_CS"/>
</dbReference>
<feature type="transmembrane region" description="Helical" evidence="8">
    <location>
        <begin position="170"/>
        <end position="188"/>
    </location>
</feature>
<dbReference type="SUPFAM" id="SSF90123">
    <property type="entry name" value="ABC transporter transmembrane region"/>
    <property type="match status" value="1"/>
</dbReference>
<dbReference type="GO" id="GO:0005524">
    <property type="term" value="F:ATP binding"/>
    <property type="evidence" value="ECO:0007669"/>
    <property type="project" value="UniProtKB-KW"/>
</dbReference>
<feature type="transmembrane region" description="Helical" evidence="8">
    <location>
        <begin position="139"/>
        <end position="164"/>
    </location>
</feature>
<dbReference type="PROSITE" id="PS50929">
    <property type="entry name" value="ABC_TM1F"/>
    <property type="match status" value="1"/>
</dbReference>
<evidence type="ECO:0000313" key="12">
    <source>
        <dbReference type="Proteomes" id="UP000248887"/>
    </source>
</evidence>
<dbReference type="AlphaFoldDB" id="A0A2W5T1J9"/>
<name>A0A2W5T1J9_ANCNO</name>
<dbReference type="InterPro" id="IPR014223">
    <property type="entry name" value="ABC_CydC/D"/>
</dbReference>
<dbReference type="InterPro" id="IPR003593">
    <property type="entry name" value="AAA+_ATPase"/>
</dbReference>
<dbReference type="GO" id="GO:0005886">
    <property type="term" value="C:plasma membrane"/>
    <property type="evidence" value="ECO:0007669"/>
    <property type="project" value="UniProtKB-SubCell"/>
</dbReference>
<evidence type="ECO:0000256" key="8">
    <source>
        <dbReference type="SAM" id="Phobius"/>
    </source>
</evidence>
<dbReference type="InterPro" id="IPR003439">
    <property type="entry name" value="ABC_transporter-like_ATP-bd"/>
</dbReference>
<dbReference type="SUPFAM" id="SSF52540">
    <property type="entry name" value="P-loop containing nucleoside triphosphate hydrolases"/>
    <property type="match status" value="1"/>
</dbReference>
<keyword evidence="6 8" id="KW-1133">Transmembrane helix</keyword>
<dbReference type="PROSITE" id="PS00211">
    <property type="entry name" value="ABC_TRANSPORTER_1"/>
    <property type="match status" value="1"/>
</dbReference>
<evidence type="ECO:0000256" key="2">
    <source>
        <dbReference type="ARBA" id="ARBA00005417"/>
    </source>
</evidence>
<organism evidence="11 12">
    <name type="scientific">Ancylobacter novellus</name>
    <name type="common">Thiobacillus novellus</name>
    <dbReference type="NCBI Taxonomy" id="921"/>
    <lineage>
        <taxon>Bacteria</taxon>
        <taxon>Pseudomonadati</taxon>
        <taxon>Pseudomonadota</taxon>
        <taxon>Alphaproteobacteria</taxon>
        <taxon>Hyphomicrobiales</taxon>
        <taxon>Xanthobacteraceae</taxon>
        <taxon>Ancylobacter</taxon>
    </lineage>
</organism>
<dbReference type="PANTHER" id="PTHR24221">
    <property type="entry name" value="ATP-BINDING CASSETTE SUB-FAMILY B"/>
    <property type="match status" value="1"/>
</dbReference>
<feature type="transmembrane region" description="Helical" evidence="8">
    <location>
        <begin position="281"/>
        <end position="303"/>
    </location>
</feature>